<dbReference type="InterPro" id="IPR005119">
    <property type="entry name" value="LysR_subst-bd"/>
</dbReference>
<organism evidence="6 7">
    <name type="scientific">Melaminivora alkalimesophila</name>
    <dbReference type="NCBI Taxonomy" id="1165852"/>
    <lineage>
        <taxon>Bacteria</taxon>
        <taxon>Pseudomonadati</taxon>
        <taxon>Pseudomonadota</taxon>
        <taxon>Betaproteobacteria</taxon>
        <taxon>Burkholderiales</taxon>
        <taxon>Comamonadaceae</taxon>
        <taxon>Melaminivora</taxon>
    </lineage>
</organism>
<dbReference type="SUPFAM" id="SSF46785">
    <property type="entry name" value="Winged helix' DNA-binding domain"/>
    <property type="match status" value="1"/>
</dbReference>
<dbReference type="PROSITE" id="PS50931">
    <property type="entry name" value="HTH_LYSR"/>
    <property type="match status" value="1"/>
</dbReference>
<dbReference type="PANTHER" id="PTHR30118">
    <property type="entry name" value="HTH-TYPE TRANSCRIPTIONAL REGULATOR LEUO-RELATED"/>
    <property type="match status" value="1"/>
</dbReference>
<evidence type="ECO:0000256" key="2">
    <source>
        <dbReference type="ARBA" id="ARBA00023015"/>
    </source>
</evidence>
<evidence type="ECO:0000313" key="7">
    <source>
        <dbReference type="Proteomes" id="UP000246483"/>
    </source>
</evidence>
<evidence type="ECO:0000256" key="4">
    <source>
        <dbReference type="ARBA" id="ARBA00023163"/>
    </source>
</evidence>
<dbReference type="InterPro" id="IPR036388">
    <property type="entry name" value="WH-like_DNA-bd_sf"/>
</dbReference>
<dbReference type="InterPro" id="IPR000847">
    <property type="entry name" value="LysR_HTH_N"/>
</dbReference>
<dbReference type="GO" id="GO:0003700">
    <property type="term" value="F:DNA-binding transcription factor activity"/>
    <property type="evidence" value="ECO:0007669"/>
    <property type="project" value="InterPro"/>
</dbReference>
<name>A0A317RG04_9BURK</name>
<dbReference type="SUPFAM" id="SSF53850">
    <property type="entry name" value="Periplasmic binding protein-like II"/>
    <property type="match status" value="1"/>
</dbReference>
<evidence type="ECO:0000259" key="5">
    <source>
        <dbReference type="PROSITE" id="PS50931"/>
    </source>
</evidence>
<dbReference type="InterPro" id="IPR050389">
    <property type="entry name" value="LysR-type_TF"/>
</dbReference>
<keyword evidence="3 6" id="KW-0238">DNA-binding</keyword>
<dbReference type="PRINTS" id="PR00039">
    <property type="entry name" value="HTHLYSR"/>
</dbReference>
<comment type="caution">
    <text evidence="6">The sequence shown here is derived from an EMBL/GenBank/DDBJ whole genome shotgun (WGS) entry which is preliminary data.</text>
</comment>
<keyword evidence="7" id="KW-1185">Reference proteome</keyword>
<comment type="similarity">
    <text evidence="1">Belongs to the LysR transcriptional regulatory family.</text>
</comment>
<evidence type="ECO:0000313" key="6">
    <source>
        <dbReference type="EMBL" id="PWW48829.1"/>
    </source>
</evidence>
<proteinExistence type="inferred from homology"/>
<dbReference type="Gene3D" id="3.40.190.10">
    <property type="entry name" value="Periplasmic binding protein-like II"/>
    <property type="match status" value="2"/>
</dbReference>
<protein>
    <submittedName>
        <fullName evidence="6">DNA-binding transcriptional LysR family regulator</fullName>
    </submittedName>
</protein>
<accession>A0A317RG04</accession>
<dbReference type="AlphaFoldDB" id="A0A317RG04"/>
<dbReference type="EMBL" id="QGUB01000001">
    <property type="protein sequence ID" value="PWW48829.1"/>
    <property type="molecule type" value="Genomic_DNA"/>
</dbReference>
<dbReference type="Proteomes" id="UP000246483">
    <property type="component" value="Unassembled WGS sequence"/>
</dbReference>
<dbReference type="RefSeq" id="WP_040437225.1">
    <property type="nucleotide sequence ID" value="NZ_ALEE01000822.1"/>
</dbReference>
<dbReference type="OrthoDB" id="8924032at2"/>
<dbReference type="PANTHER" id="PTHR30118:SF15">
    <property type="entry name" value="TRANSCRIPTIONAL REGULATORY PROTEIN"/>
    <property type="match status" value="1"/>
</dbReference>
<dbReference type="Gene3D" id="1.10.10.10">
    <property type="entry name" value="Winged helix-like DNA-binding domain superfamily/Winged helix DNA-binding domain"/>
    <property type="match status" value="1"/>
</dbReference>
<keyword evidence="4" id="KW-0804">Transcription</keyword>
<dbReference type="Pfam" id="PF00126">
    <property type="entry name" value="HTH_1"/>
    <property type="match status" value="1"/>
</dbReference>
<evidence type="ECO:0000256" key="1">
    <source>
        <dbReference type="ARBA" id="ARBA00009437"/>
    </source>
</evidence>
<reference evidence="6 7" key="1">
    <citation type="submission" date="2018-05" db="EMBL/GenBank/DDBJ databases">
        <title>Genomic Encyclopedia of Type Strains, Phase IV (KMG-IV): sequencing the most valuable type-strain genomes for metagenomic binning, comparative biology and taxonomic classification.</title>
        <authorList>
            <person name="Goeker M."/>
        </authorList>
    </citation>
    <scope>NUCLEOTIDE SEQUENCE [LARGE SCALE GENOMIC DNA]</scope>
    <source>
        <strain evidence="6 7">DSM 26006</strain>
    </source>
</reference>
<evidence type="ECO:0000256" key="3">
    <source>
        <dbReference type="ARBA" id="ARBA00023125"/>
    </source>
</evidence>
<sequence>MRDQALFDKIDLHLIRVLHTVLTERSVSRAALRLGMHQPAVSGALRRLRELSGDPLLVRSGAGMQPTDAALAMVEPAASILRAAESLFSDARGFDPRTARRPLRIAASAYLDPLFLPRLVAHLKAEAPLCTVEILPLTADTHYHAHLAQGEADVVVGNWPEPPGDLHQSRLFSDEVVCLVGREHPAVRRGWSAEDWLAAEHIAPTPTRPGARGVIDAHLDGLGLARNITVRCAHFSLIPAMVAGSLLVLTTGRQFCERYAERLPLAVLPCPVEFPRLVYYQLWHPRTHPSAAGAWLRECIRHVASTLRNP</sequence>
<keyword evidence="2" id="KW-0805">Transcription regulation</keyword>
<feature type="domain" description="HTH lysR-type" evidence="5">
    <location>
        <begin position="10"/>
        <end position="67"/>
    </location>
</feature>
<dbReference type="Pfam" id="PF03466">
    <property type="entry name" value="LysR_substrate"/>
    <property type="match status" value="1"/>
</dbReference>
<dbReference type="InterPro" id="IPR036390">
    <property type="entry name" value="WH_DNA-bd_sf"/>
</dbReference>
<dbReference type="GO" id="GO:0003677">
    <property type="term" value="F:DNA binding"/>
    <property type="evidence" value="ECO:0007669"/>
    <property type="project" value="UniProtKB-KW"/>
</dbReference>
<gene>
    <name evidence="6" type="ORF">DFR36_101338</name>
</gene>